<organism evidence="7 8">
    <name type="scientific">Cirrhinus molitorella</name>
    <name type="common">mud carp</name>
    <dbReference type="NCBI Taxonomy" id="172907"/>
    <lineage>
        <taxon>Eukaryota</taxon>
        <taxon>Metazoa</taxon>
        <taxon>Chordata</taxon>
        <taxon>Craniata</taxon>
        <taxon>Vertebrata</taxon>
        <taxon>Euteleostomi</taxon>
        <taxon>Actinopterygii</taxon>
        <taxon>Neopterygii</taxon>
        <taxon>Teleostei</taxon>
        <taxon>Ostariophysi</taxon>
        <taxon>Cypriniformes</taxon>
        <taxon>Cyprinidae</taxon>
        <taxon>Labeoninae</taxon>
        <taxon>Labeonini</taxon>
        <taxon>Cirrhinus</taxon>
    </lineage>
</organism>
<feature type="domain" description="VWFD" evidence="6">
    <location>
        <begin position="1"/>
        <end position="96"/>
    </location>
</feature>
<keyword evidence="3" id="KW-0677">Repeat</keyword>
<dbReference type="SMART" id="SM00832">
    <property type="entry name" value="C8"/>
    <property type="match status" value="2"/>
</dbReference>
<sequence>MNLPFIHSGILIYKSLSYVKVTAKHGLVAMWNEDDSFTIELDMMYQNKTCGLCGDFNDIQLHNAFIKDDADRSPYDYGYFAEESCMEQKSSTKLCKKMTSVCEQLLSGPSFRSCKDLVPLDSFIKACELDMCYCTNRTGSFCICRTISEYSRQCIQAGGKPDPWRTEQFCNKSCPYHNMVHQECGNPCINTCSNPDRSHICEDHCIDGCFCPEGYLFDDLTDRGCIAKNQCPCIHNGKVYEPGETYRSNCKECTCKDRKWKCTKNLCHGTCLVHGDGHYITFDGKRYTFDGECDYTLITDYCGHANASGTFRVLTENIPCGSTGTTCSKAIRLFLGNKELKLTDGGYQILHRDEGVDIPYQILIRGIYMVIEANNGLIVMWDQRANMFIKLSPKFKGAVCGLCGNYDGNTNNDLLRSQEVVIKPLDFGNDWKESSSCPVTMEIRNPCLNNPYRQSWAQKQCSIIKSGVFTTCHSQVDPNHFYDACVRDSCACDSGGDQDCLCAAIAAYAQACNEAGACVAWRTPKICPLFCDYYNNPGKCEWQYKPCGAPCLQTCRNPTGQCSSQILALEGCYPKCPPGHPYFNEDTMKCVKKEKCGCYDKQGKYYGDLERLPSIENCQICAEFLQYDKRIHTSKKNIYSCINNVSNIHNTENKQPYFYSWM</sequence>
<dbReference type="SMART" id="SM00215">
    <property type="entry name" value="VWC_out"/>
    <property type="match status" value="1"/>
</dbReference>
<dbReference type="PANTHER" id="PTHR11339">
    <property type="entry name" value="EXTRACELLULAR MATRIX GLYCOPROTEIN RELATED"/>
    <property type="match status" value="1"/>
</dbReference>
<protein>
    <recommendedName>
        <fullName evidence="6">VWFD domain-containing protein</fullName>
    </recommendedName>
</protein>
<proteinExistence type="predicted"/>
<dbReference type="Proteomes" id="UP001558613">
    <property type="component" value="Unassembled WGS sequence"/>
</dbReference>
<evidence type="ECO:0000259" key="6">
    <source>
        <dbReference type="PROSITE" id="PS51233"/>
    </source>
</evidence>
<dbReference type="Pfam" id="PF25962">
    <property type="entry name" value="TIL_OTOGL_Mucin"/>
    <property type="match status" value="1"/>
</dbReference>
<reference evidence="7 8" key="1">
    <citation type="submission" date="2023-09" db="EMBL/GenBank/DDBJ databases">
        <authorList>
            <person name="Wang M."/>
        </authorList>
    </citation>
    <scope>NUCLEOTIDE SEQUENCE [LARGE SCALE GENOMIC DNA]</scope>
    <source>
        <strain evidence="7">GT-2023</strain>
        <tissue evidence="7">Liver</tissue>
    </source>
</reference>
<evidence type="ECO:0000313" key="8">
    <source>
        <dbReference type="Proteomes" id="UP001558613"/>
    </source>
</evidence>
<gene>
    <name evidence="7" type="ORF">QQF64_029531</name>
</gene>
<dbReference type="InterPro" id="IPR001846">
    <property type="entry name" value="VWF_type-D"/>
</dbReference>
<dbReference type="EMBL" id="JAYMGO010000007">
    <property type="protein sequence ID" value="KAL1270515.1"/>
    <property type="molecule type" value="Genomic_DNA"/>
</dbReference>
<keyword evidence="5" id="KW-0325">Glycoprotein</keyword>
<dbReference type="CDD" id="cd19941">
    <property type="entry name" value="TIL"/>
    <property type="match status" value="1"/>
</dbReference>
<dbReference type="InterPro" id="IPR050780">
    <property type="entry name" value="Mucin_vWF_Thrombospondin_sf"/>
</dbReference>
<keyword evidence="4" id="KW-1015">Disulfide bond</keyword>
<comment type="caution">
    <text evidence="7">The sequence shown here is derived from an EMBL/GenBank/DDBJ whole genome shotgun (WGS) entry which is preliminary data.</text>
</comment>
<dbReference type="PROSITE" id="PS51233">
    <property type="entry name" value="VWFD"/>
    <property type="match status" value="2"/>
</dbReference>
<feature type="domain" description="VWFD" evidence="6">
    <location>
        <begin position="269"/>
        <end position="438"/>
    </location>
</feature>
<evidence type="ECO:0000256" key="4">
    <source>
        <dbReference type="ARBA" id="ARBA00023157"/>
    </source>
</evidence>
<evidence type="ECO:0000256" key="1">
    <source>
        <dbReference type="ARBA" id="ARBA00004613"/>
    </source>
</evidence>
<evidence type="ECO:0000313" key="7">
    <source>
        <dbReference type="EMBL" id="KAL1270515.1"/>
    </source>
</evidence>
<dbReference type="Pfam" id="PF01826">
    <property type="entry name" value="TIL"/>
    <property type="match status" value="1"/>
</dbReference>
<accession>A0ABR3N0R5</accession>
<dbReference type="InterPro" id="IPR058753">
    <property type="entry name" value="TIL_OTOGL_Mucin"/>
</dbReference>
<dbReference type="Pfam" id="PF00094">
    <property type="entry name" value="VWD"/>
    <property type="match status" value="2"/>
</dbReference>
<evidence type="ECO:0000256" key="2">
    <source>
        <dbReference type="ARBA" id="ARBA00022525"/>
    </source>
</evidence>
<dbReference type="InterPro" id="IPR014853">
    <property type="entry name" value="VWF/SSPO/ZAN-like_Cys-rich_dom"/>
</dbReference>
<evidence type="ECO:0000256" key="3">
    <source>
        <dbReference type="ARBA" id="ARBA00022737"/>
    </source>
</evidence>
<dbReference type="SMART" id="SM00216">
    <property type="entry name" value="VWD"/>
    <property type="match status" value="1"/>
</dbReference>
<dbReference type="PANTHER" id="PTHR11339:SF408">
    <property type="entry name" value="MUCIN-5B"/>
    <property type="match status" value="1"/>
</dbReference>
<dbReference type="InterPro" id="IPR002919">
    <property type="entry name" value="TIL_dom"/>
</dbReference>
<keyword evidence="8" id="KW-1185">Reference proteome</keyword>
<keyword evidence="2" id="KW-0964">Secreted</keyword>
<dbReference type="Gene3D" id="2.10.25.10">
    <property type="entry name" value="Laminin"/>
    <property type="match status" value="1"/>
</dbReference>
<comment type="subcellular location">
    <subcellularLocation>
        <location evidence="1">Secreted</location>
    </subcellularLocation>
</comment>
<name>A0ABR3N0R5_9TELE</name>
<dbReference type="InterPro" id="IPR036084">
    <property type="entry name" value="Ser_inhib-like_sf"/>
</dbReference>
<dbReference type="SUPFAM" id="SSF57567">
    <property type="entry name" value="Serine protease inhibitors"/>
    <property type="match status" value="2"/>
</dbReference>
<dbReference type="Pfam" id="PF08742">
    <property type="entry name" value="C8"/>
    <property type="match status" value="2"/>
</dbReference>
<dbReference type="InterPro" id="IPR001007">
    <property type="entry name" value="VWF_dom"/>
</dbReference>
<evidence type="ECO:0000256" key="5">
    <source>
        <dbReference type="ARBA" id="ARBA00023180"/>
    </source>
</evidence>